<keyword evidence="3" id="KW-1185">Reference proteome</keyword>
<organism evidence="2 3">
    <name type="scientific">Mycena chlorophos</name>
    <name type="common">Agaric fungus</name>
    <name type="synonym">Agaricus chlorophos</name>
    <dbReference type="NCBI Taxonomy" id="658473"/>
    <lineage>
        <taxon>Eukaryota</taxon>
        <taxon>Fungi</taxon>
        <taxon>Dikarya</taxon>
        <taxon>Basidiomycota</taxon>
        <taxon>Agaricomycotina</taxon>
        <taxon>Agaricomycetes</taxon>
        <taxon>Agaricomycetidae</taxon>
        <taxon>Agaricales</taxon>
        <taxon>Marasmiineae</taxon>
        <taxon>Mycenaceae</taxon>
        <taxon>Mycena</taxon>
    </lineage>
</organism>
<accession>A0A8H6S8Z7</accession>
<dbReference type="OrthoDB" id="3038868at2759"/>
<name>A0A8H6S8Z7_MYCCL</name>
<dbReference type="AlphaFoldDB" id="A0A8H6S8Z7"/>
<feature type="region of interest" description="Disordered" evidence="1">
    <location>
        <begin position="32"/>
        <end position="52"/>
    </location>
</feature>
<evidence type="ECO:0000313" key="2">
    <source>
        <dbReference type="EMBL" id="KAF7294341.1"/>
    </source>
</evidence>
<protein>
    <submittedName>
        <fullName evidence="2">Uncharacterized protein</fullName>
    </submittedName>
</protein>
<evidence type="ECO:0000313" key="3">
    <source>
        <dbReference type="Proteomes" id="UP000613580"/>
    </source>
</evidence>
<dbReference type="Proteomes" id="UP000613580">
    <property type="component" value="Unassembled WGS sequence"/>
</dbReference>
<sequence length="473" mass="52563">MFLFYHDGETTSIPFKFHPNYSSRAHLLRLSPPAESRQHSLTTAPLRESPMPTCFSPRRLRRRRREISRSIDIDSLSSQLLYQGGQESAVQTLSAIIHLSSTLETISQTAATDRLFRGNIRMQARMAGLLKDVKSLSDFIYQRPTLTSNTGLHLLFGRSRYGQTLLRELQACVNADLQHLAATTELFHSLRDEYEQIKVLMSDALDRIACNGDGVSGPCAPASVSAATAKRIRDLFSETDCYFAAVARGLRQRERALRKLLQSDACLSVPDPPHLTVRYHLQFPFGSSCSIAQDAQVEQNASSIVSGLGSIVASMHATDASQKLATGSGALTTKADELRVKCVRILPQVATAAANAAPRTTSVLRRFFVEDPLAKLRKSVHRLVGEYSKLQVKVDVYRITATQFLWFAGSTEAEKRADDRMAEDVVESAWSYSRNSSPYLRPLEFALSDVEKELRGWTAALRCYLEGSESLVL</sequence>
<gene>
    <name evidence="2" type="ORF">HMN09_01163300</name>
</gene>
<dbReference type="EMBL" id="JACAZE010000019">
    <property type="protein sequence ID" value="KAF7294341.1"/>
    <property type="molecule type" value="Genomic_DNA"/>
</dbReference>
<proteinExistence type="predicted"/>
<reference evidence="2" key="1">
    <citation type="submission" date="2020-05" db="EMBL/GenBank/DDBJ databases">
        <title>Mycena genomes resolve the evolution of fungal bioluminescence.</title>
        <authorList>
            <person name="Tsai I.J."/>
        </authorList>
    </citation>
    <scope>NUCLEOTIDE SEQUENCE</scope>
    <source>
        <strain evidence="2">110903Hualien_Pintung</strain>
    </source>
</reference>
<comment type="caution">
    <text evidence="2">The sequence shown here is derived from an EMBL/GenBank/DDBJ whole genome shotgun (WGS) entry which is preliminary data.</text>
</comment>
<evidence type="ECO:0000256" key="1">
    <source>
        <dbReference type="SAM" id="MobiDB-lite"/>
    </source>
</evidence>